<dbReference type="Proteomes" id="UP001178507">
    <property type="component" value="Unassembled WGS sequence"/>
</dbReference>
<reference evidence="1" key="1">
    <citation type="submission" date="2023-08" db="EMBL/GenBank/DDBJ databases">
        <authorList>
            <person name="Chen Y."/>
            <person name="Shah S."/>
            <person name="Dougan E. K."/>
            <person name="Thang M."/>
            <person name="Chan C."/>
        </authorList>
    </citation>
    <scope>NUCLEOTIDE SEQUENCE</scope>
</reference>
<name>A0AA36NJU4_9DINO</name>
<dbReference type="EMBL" id="CAUJNA010003805">
    <property type="protein sequence ID" value="CAJ1410062.1"/>
    <property type="molecule type" value="Genomic_DNA"/>
</dbReference>
<evidence type="ECO:0000313" key="1">
    <source>
        <dbReference type="EMBL" id="CAJ1410062.1"/>
    </source>
</evidence>
<comment type="caution">
    <text evidence="1">The sequence shown here is derived from an EMBL/GenBank/DDBJ whole genome shotgun (WGS) entry which is preliminary data.</text>
</comment>
<dbReference type="AlphaFoldDB" id="A0AA36NJU4"/>
<proteinExistence type="predicted"/>
<sequence length="51" mass="5820">VSAHLSESITRVVLQRELSRCDAFLAFGTKDYGEDTGNPASTYKELEWWEL</sequence>
<protein>
    <submittedName>
        <fullName evidence="1">Uncharacterized protein</fullName>
    </submittedName>
</protein>
<keyword evidence="2" id="KW-1185">Reference proteome</keyword>
<accession>A0AA36NJU4</accession>
<gene>
    <name evidence="1" type="ORF">EVOR1521_LOCUS31004</name>
</gene>
<feature type="non-terminal residue" evidence="1">
    <location>
        <position position="1"/>
    </location>
</feature>
<evidence type="ECO:0000313" key="2">
    <source>
        <dbReference type="Proteomes" id="UP001178507"/>
    </source>
</evidence>
<organism evidence="1 2">
    <name type="scientific">Effrenium voratum</name>
    <dbReference type="NCBI Taxonomy" id="2562239"/>
    <lineage>
        <taxon>Eukaryota</taxon>
        <taxon>Sar</taxon>
        <taxon>Alveolata</taxon>
        <taxon>Dinophyceae</taxon>
        <taxon>Suessiales</taxon>
        <taxon>Symbiodiniaceae</taxon>
        <taxon>Effrenium</taxon>
    </lineage>
</organism>